<name>A0ABQ7B7J2_BRACR</name>
<proteinExistence type="predicted"/>
<organism evidence="2 3">
    <name type="scientific">Brassica cretica</name>
    <name type="common">Mustard</name>
    <dbReference type="NCBI Taxonomy" id="69181"/>
    <lineage>
        <taxon>Eukaryota</taxon>
        <taxon>Viridiplantae</taxon>
        <taxon>Streptophyta</taxon>
        <taxon>Embryophyta</taxon>
        <taxon>Tracheophyta</taxon>
        <taxon>Spermatophyta</taxon>
        <taxon>Magnoliopsida</taxon>
        <taxon>eudicotyledons</taxon>
        <taxon>Gunneridae</taxon>
        <taxon>Pentapetalae</taxon>
        <taxon>rosids</taxon>
        <taxon>malvids</taxon>
        <taxon>Brassicales</taxon>
        <taxon>Brassicaceae</taxon>
        <taxon>Brassiceae</taxon>
        <taxon>Brassica</taxon>
    </lineage>
</organism>
<gene>
    <name evidence="2" type="ORF">DY000_02042397</name>
</gene>
<dbReference type="EMBL" id="QGKV02001507">
    <property type="protein sequence ID" value="KAF3528433.1"/>
    <property type="molecule type" value="Genomic_DNA"/>
</dbReference>
<feature type="compositionally biased region" description="Low complexity" evidence="1">
    <location>
        <begin position="1"/>
        <end position="12"/>
    </location>
</feature>
<accession>A0ABQ7B7J2</accession>
<reference evidence="2 3" key="1">
    <citation type="journal article" date="2020" name="BMC Genomics">
        <title>Intraspecific diversification of the crop wild relative Brassica cretica Lam. using demographic model selection.</title>
        <authorList>
            <person name="Kioukis A."/>
            <person name="Michalopoulou V.A."/>
            <person name="Briers L."/>
            <person name="Pirintsos S."/>
            <person name="Studholme D.J."/>
            <person name="Pavlidis P."/>
            <person name="Sarris P.F."/>
        </authorList>
    </citation>
    <scope>NUCLEOTIDE SEQUENCE [LARGE SCALE GENOMIC DNA]</scope>
    <source>
        <strain evidence="3">cv. PFS-1207/04</strain>
    </source>
</reference>
<protein>
    <submittedName>
        <fullName evidence="2">Uncharacterized protein</fullName>
    </submittedName>
</protein>
<comment type="caution">
    <text evidence="2">The sequence shown here is derived from an EMBL/GenBank/DDBJ whole genome shotgun (WGS) entry which is preliminary data.</text>
</comment>
<feature type="region of interest" description="Disordered" evidence="1">
    <location>
        <begin position="1"/>
        <end position="23"/>
    </location>
</feature>
<keyword evidence="3" id="KW-1185">Reference proteome</keyword>
<evidence type="ECO:0000313" key="2">
    <source>
        <dbReference type="EMBL" id="KAF3528433.1"/>
    </source>
</evidence>
<sequence>METISGGRNVGSSSGGTGSKEIRTNTGEGLCNSCIVVMAGRWIMFDNGAWDFKIDNDRMGRAVDSSRIRVSGATQMRAPHQRIVPLRNHHHRGRPQIQNLQIEEKSITQINGFEHKTVSTNHYLRICPMTCKDGIHMNGGGRNTYPDSAAVSQEGAPGAPRQRIWSDDERFSDLAWTSSSLQASSGV</sequence>
<dbReference type="Proteomes" id="UP000266723">
    <property type="component" value="Unassembled WGS sequence"/>
</dbReference>
<evidence type="ECO:0000256" key="1">
    <source>
        <dbReference type="SAM" id="MobiDB-lite"/>
    </source>
</evidence>
<evidence type="ECO:0000313" key="3">
    <source>
        <dbReference type="Proteomes" id="UP000266723"/>
    </source>
</evidence>